<dbReference type="PANTHER" id="PTHR22911:SF103">
    <property type="entry name" value="BLR2811 PROTEIN"/>
    <property type="match status" value="1"/>
</dbReference>
<comment type="caution">
    <text evidence="4">The sequence shown here is derived from an EMBL/GenBank/DDBJ whole genome shotgun (WGS) entry which is preliminary data.</text>
</comment>
<evidence type="ECO:0000256" key="1">
    <source>
        <dbReference type="SAM" id="MobiDB-lite"/>
    </source>
</evidence>
<feature type="transmembrane region" description="Helical" evidence="2">
    <location>
        <begin position="49"/>
        <end position="69"/>
    </location>
</feature>
<evidence type="ECO:0000256" key="2">
    <source>
        <dbReference type="SAM" id="Phobius"/>
    </source>
</evidence>
<feature type="region of interest" description="Disordered" evidence="1">
    <location>
        <begin position="298"/>
        <end position="320"/>
    </location>
</feature>
<sequence length="320" mass="34002">MSTSTALPAAQNPSAAAGIACVVGGIFFLTLSDANAKWLGASYNPLQILFLRALIALPFVMTLALWLGGRRVLRTTHPGLHLTRGVINVVSACCFYLGLRALPLAEATAIAFAAPLFVTALSVLVLKERVDGRRWLAVLAGFAGVLIVVRPGTQAFQIATLYPLTTALLYAVMMITARGISRGEGMLTTTFYIVLGQLVCSAVGLPWVWQTPAMQDLPYFGAVALFSTLGLALITQGFRIGPASVVAPFDYTGLIWATVLGWIFWREAPDAYAYLGALFIAGSGVYIAVREARGKSRARRPAPAVTRSAAENSGAARAPR</sequence>
<dbReference type="RefSeq" id="WP_102771253.1">
    <property type="nucleotide sequence ID" value="NZ_POQS01000001.1"/>
</dbReference>
<name>A0A2N8KPC6_9BURK</name>
<feature type="domain" description="EamA" evidence="3">
    <location>
        <begin position="161"/>
        <end position="283"/>
    </location>
</feature>
<evidence type="ECO:0000259" key="3">
    <source>
        <dbReference type="Pfam" id="PF00892"/>
    </source>
</evidence>
<gene>
    <name evidence="4" type="ORF">C1I89_02685</name>
</gene>
<dbReference type="Pfam" id="PF00892">
    <property type="entry name" value="EamA"/>
    <property type="match status" value="2"/>
</dbReference>
<evidence type="ECO:0000313" key="4">
    <source>
        <dbReference type="EMBL" id="PND35311.1"/>
    </source>
</evidence>
<keyword evidence="2" id="KW-0812">Transmembrane</keyword>
<organism evidence="4 5">
    <name type="scientific">Achromobacter pulmonis</name>
    <dbReference type="NCBI Taxonomy" id="1389932"/>
    <lineage>
        <taxon>Bacteria</taxon>
        <taxon>Pseudomonadati</taxon>
        <taxon>Pseudomonadota</taxon>
        <taxon>Betaproteobacteria</taxon>
        <taxon>Burkholderiales</taxon>
        <taxon>Alcaligenaceae</taxon>
        <taxon>Achromobacter</taxon>
    </lineage>
</organism>
<feature type="transmembrane region" description="Helical" evidence="2">
    <location>
        <begin position="105"/>
        <end position="126"/>
    </location>
</feature>
<feature type="transmembrane region" description="Helical" evidence="2">
    <location>
        <begin position="271"/>
        <end position="289"/>
    </location>
</feature>
<accession>A0A2N8KPC6</accession>
<feature type="transmembrane region" description="Helical" evidence="2">
    <location>
        <begin position="189"/>
        <end position="207"/>
    </location>
</feature>
<evidence type="ECO:0000313" key="5">
    <source>
        <dbReference type="Proteomes" id="UP000235994"/>
    </source>
</evidence>
<protein>
    <submittedName>
        <fullName evidence="4">EamA family transporter</fullName>
    </submittedName>
</protein>
<dbReference type="AlphaFoldDB" id="A0A2N8KPC6"/>
<keyword evidence="5" id="KW-1185">Reference proteome</keyword>
<dbReference type="SUPFAM" id="SSF103481">
    <property type="entry name" value="Multidrug resistance efflux transporter EmrE"/>
    <property type="match status" value="2"/>
</dbReference>
<dbReference type="Proteomes" id="UP000235994">
    <property type="component" value="Unassembled WGS sequence"/>
</dbReference>
<feature type="transmembrane region" description="Helical" evidence="2">
    <location>
        <begin position="81"/>
        <end position="99"/>
    </location>
</feature>
<feature type="transmembrane region" description="Helical" evidence="2">
    <location>
        <begin position="12"/>
        <end position="29"/>
    </location>
</feature>
<keyword evidence="2" id="KW-0472">Membrane</keyword>
<feature type="domain" description="EamA" evidence="3">
    <location>
        <begin position="18"/>
        <end position="149"/>
    </location>
</feature>
<keyword evidence="2" id="KW-1133">Transmembrane helix</keyword>
<dbReference type="InterPro" id="IPR000620">
    <property type="entry name" value="EamA_dom"/>
</dbReference>
<reference evidence="4 5" key="1">
    <citation type="submission" date="2018-01" db="EMBL/GenBank/DDBJ databases">
        <title>The draft genome of an aniline degradation strain ANB-1.</title>
        <authorList>
            <person name="Zhang L."/>
            <person name="Jiang J."/>
        </authorList>
    </citation>
    <scope>NUCLEOTIDE SEQUENCE [LARGE SCALE GENOMIC DNA]</scope>
    <source>
        <strain evidence="4 5">ANB-1</strain>
    </source>
</reference>
<feature type="transmembrane region" description="Helical" evidence="2">
    <location>
        <begin position="219"/>
        <end position="238"/>
    </location>
</feature>
<feature type="transmembrane region" description="Helical" evidence="2">
    <location>
        <begin position="135"/>
        <end position="153"/>
    </location>
</feature>
<dbReference type="GO" id="GO:0016020">
    <property type="term" value="C:membrane"/>
    <property type="evidence" value="ECO:0007669"/>
    <property type="project" value="InterPro"/>
</dbReference>
<dbReference type="PANTHER" id="PTHR22911">
    <property type="entry name" value="ACYL-MALONYL CONDENSING ENZYME-RELATED"/>
    <property type="match status" value="1"/>
</dbReference>
<dbReference type="InterPro" id="IPR037185">
    <property type="entry name" value="EmrE-like"/>
</dbReference>
<feature type="transmembrane region" description="Helical" evidence="2">
    <location>
        <begin position="159"/>
        <end position="177"/>
    </location>
</feature>
<dbReference type="EMBL" id="POQS01000001">
    <property type="protein sequence ID" value="PND35311.1"/>
    <property type="molecule type" value="Genomic_DNA"/>
</dbReference>
<dbReference type="Gene3D" id="1.10.3730.20">
    <property type="match status" value="1"/>
</dbReference>
<feature type="transmembrane region" description="Helical" evidence="2">
    <location>
        <begin position="245"/>
        <end position="265"/>
    </location>
</feature>
<proteinExistence type="predicted"/>